<accession>A0A8W8JID8</accession>
<reference evidence="3" key="1">
    <citation type="submission" date="2022-08" db="UniProtKB">
        <authorList>
            <consortium name="EnsemblMetazoa"/>
        </authorList>
    </citation>
    <scope>IDENTIFICATION</scope>
    <source>
        <strain evidence="3">05x7-T-G4-1.051#20</strain>
    </source>
</reference>
<dbReference type="EnsemblMetazoa" id="G18753.3">
    <property type="protein sequence ID" value="G18753.3:cds"/>
    <property type="gene ID" value="G18753"/>
</dbReference>
<organism evidence="3 4">
    <name type="scientific">Magallana gigas</name>
    <name type="common">Pacific oyster</name>
    <name type="synonym">Crassostrea gigas</name>
    <dbReference type="NCBI Taxonomy" id="29159"/>
    <lineage>
        <taxon>Eukaryota</taxon>
        <taxon>Metazoa</taxon>
        <taxon>Spiralia</taxon>
        <taxon>Lophotrochozoa</taxon>
        <taxon>Mollusca</taxon>
        <taxon>Bivalvia</taxon>
        <taxon>Autobranchia</taxon>
        <taxon>Pteriomorphia</taxon>
        <taxon>Ostreida</taxon>
        <taxon>Ostreoidea</taxon>
        <taxon>Ostreidae</taxon>
        <taxon>Magallana</taxon>
    </lineage>
</organism>
<feature type="region of interest" description="Disordered" evidence="1">
    <location>
        <begin position="101"/>
        <end position="128"/>
    </location>
</feature>
<protein>
    <recommendedName>
        <fullName evidence="5">Secreted protein</fullName>
    </recommendedName>
</protein>
<name>A0A8W8JID8_MAGGI</name>
<keyword evidence="4" id="KW-1185">Reference proteome</keyword>
<dbReference type="PROSITE" id="PS51257">
    <property type="entry name" value="PROKAR_LIPOPROTEIN"/>
    <property type="match status" value="1"/>
</dbReference>
<evidence type="ECO:0008006" key="5">
    <source>
        <dbReference type="Google" id="ProtNLM"/>
    </source>
</evidence>
<feature type="compositionally biased region" description="Polar residues" evidence="1">
    <location>
        <begin position="101"/>
        <end position="121"/>
    </location>
</feature>
<keyword evidence="2" id="KW-0732">Signal</keyword>
<evidence type="ECO:0000313" key="4">
    <source>
        <dbReference type="Proteomes" id="UP000005408"/>
    </source>
</evidence>
<proteinExistence type="predicted"/>
<evidence type="ECO:0000256" key="1">
    <source>
        <dbReference type="SAM" id="MobiDB-lite"/>
    </source>
</evidence>
<dbReference type="AlphaFoldDB" id="A0A8W8JID8"/>
<feature type="chain" id="PRO_5036477779" description="Secreted protein" evidence="2">
    <location>
        <begin position="37"/>
        <end position="187"/>
    </location>
</feature>
<feature type="signal peptide" evidence="2">
    <location>
        <begin position="1"/>
        <end position="36"/>
    </location>
</feature>
<evidence type="ECO:0000256" key="2">
    <source>
        <dbReference type="SAM" id="SignalP"/>
    </source>
</evidence>
<dbReference type="Proteomes" id="UP000005408">
    <property type="component" value="Unassembled WGS sequence"/>
</dbReference>
<sequence>MLRCCLSRMSVWIQVNLLFLGCAFILLYVSVTPVDAEACGYHYHTNNYFTRYYTGYFKRFHPLFYGFCTSGIWYRDASVYNTSGQRLYYIITYTNVKRSSSTGEVGTYSGTTNRDTGLSENEQTKRDVEASDNIQKRLVVPESKYAEILQDVGGQKRAERAFQKAAYGKVSKNSAVKKEAKETKEQA</sequence>
<evidence type="ECO:0000313" key="3">
    <source>
        <dbReference type="EnsemblMetazoa" id="G18753.3:cds"/>
    </source>
</evidence>